<dbReference type="Proteomes" id="UP000016665">
    <property type="component" value="Chromosome 4"/>
</dbReference>
<evidence type="ECO:0000313" key="1">
    <source>
        <dbReference type="Ensembl" id="ENSFALP00000020414.1"/>
    </source>
</evidence>
<accession>A0A803VCF8</accession>
<keyword evidence="2" id="KW-1185">Reference proteome</keyword>
<reference evidence="1" key="3">
    <citation type="submission" date="2025-09" db="UniProtKB">
        <authorList>
            <consortium name="Ensembl"/>
        </authorList>
    </citation>
    <scope>IDENTIFICATION</scope>
</reference>
<proteinExistence type="predicted"/>
<protein>
    <submittedName>
        <fullName evidence="1">Uncharacterized protein</fullName>
    </submittedName>
</protein>
<reference evidence="1" key="2">
    <citation type="submission" date="2025-08" db="UniProtKB">
        <authorList>
            <consortium name="Ensembl"/>
        </authorList>
    </citation>
    <scope>IDENTIFICATION</scope>
</reference>
<reference evidence="1 2" key="1">
    <citation type="journal article" date="2012" name="Nature">
        <title>The genomic landscape of species divergence in Ficedula flycatchers.</title>
        <authorList>
            <person name="Ellegren H."/>
            <person name="Smeds L."/>
            <person name="Burri R."/>
            <person name="Olason P.I."/>
            <person name="Backstrom N."/>
            <person name="Kawakami T."/>
            <person name="Kunstner A."/>
            <person name="Makinen H."/>
            <person name="Nadachowska-Brzyska K."/>
            <person name="Qvarnstrom A."/>
            <person name="Uebbing S."/>
            <person name="Wolf J.B."/>
        </authorList>
    </citation>
    <scope>NUCLEOTIDE SEQUENCE [LARGE SCALE GENOMIC DNA]</scope>
</reference>
<organism evidence="1 2">
    <name type="scientific">Ficedula albicollis</name>
    <name type="common">Collared flycatcher</name>
    <name type="synonym">Muscicapa albicollis</name>
    <dbReference type="NCBI Taxonomy" id="59894"/>
    <lineage>
        <taxon>Eukaryota</taxon>
        <taxon>Metazoa</taxon>
        <taxon>Chordata</taxon>
        <taxon>Craniata</taxon>
        <taxon>Vertebrata</taxon>
        <taxon>Euteleostomi</taxon>
        <taxon>Archelosauria</taxon>
        <taxon>Archosauria</taxon>
        <taxon>Dinosauria</taxon>
        <taxon>Saurischia</taxon>
        <taxon>Theropoda</taxon>
        <taxon>Coelurosauria</taxon>
        <taxon>Aves</taxon>
        <taxon>Neognathae</taxon>
        <taxon>Neoaves</taxon>
        <taxon>Telluraves</taxon>
        <taxon>Australaves</taxon>
        <taxon>Passeriformes</taxon>
        <taxon>Muscicapidae</taxon>
        <taxon>Ficedula</taxon>
    </lineage>
</organism>
<name>A0A803VCF8_FICAL</name>
<sequence>MRANESDAHFHQPSSTGRLAFSLDELMSEIHWLLSFLSFMGLEEVFVQSPGSLFKRKEFFLCLYFFCLQVSYCPPGLIRIHEQ</sequence>
<dbReference type="Ensembl" id="ENSFALT00000026150.1">
    <property type="protein sequence ID" value="ENSFALP00000020414.1"/>
    <property type="gene ID" value="ENSFALG00000023644.1"/>
</dbReference>
<dbReference type="AlphaFoldDB" id="A0A803VCF8"/>
<evidence type="ECO:0000313" key="2">
    <source>
        <dbReference type="Proteomes" id="UP000016665"/>
    </source>
</evidence>